<evidence type="ECO:0000256" key="1">
    <source>
        <dbReference type="ARBA" id="ARBA00022801"/>
    </source>
</evidence>
<dbReference type="EMBL" id="SLWM01000032">
    <property type="protein sequence ID" value="TCO11326.1"/>
    <property type="molecule type" value="Genomic_DNA"/>
</dbReference>
<dbReference type="RefSeq" id="WP_241999376.1">
    <property type="nucleotide sequence ID" value="NZ_SLWM01000032.1"/>
</dbReference>
<dbReference type="InterPro" id="IPR036526">
    <property type="entry name" value="C-N_Hydrolase_sf"/>
</dbReference>
<dbReference type="CDD" id="cd07197">
    <property type="entry name" value="nitrilase"/>
    <property type="match status" value="1"/>
</dbReference>
<accession>A0ABY2B7X2</accession>
<dbReference type="PANTHER" id="PTHR43674:SF2">
    <property type="entry name" value="BETA-UREIDOPROPIONASE"/>
    <property type="match status" value="1"/>
</dbReference>
<keyword evidence="1" id="KW-0378">Hydrolase</keyword>
<feature type="domain" description="CN hydrolase" evidence="2">
    <location>
        <begin position="6"/>
        <end position="296"/>
    </location>
</feature>
<dbReference type="Pfam" id="PF00795">
    <property type="entry name" value="CN_hydrolase"/>
    <property type="match status" value="1"/>
</dbReference>
<dbReference type="PANTHER" id="PTHR43674">
    <property type="entry name" value="NITRILASE C965.09-RELATED"/>
    <property type="match status" value="1"/>
</dbReference>
<evidence type="ECO:0000259" key="2">
    <source>
        <dbReference type="PROSITE" id="PS50263"/>
    </source>
</evidence>
<dbReference type="Gene3D" id="3.60.110.10">
    <property type="entry name" value="Carbon-nitrogen hydrolase"/>
    <property type="match status" value="1"/>
</dbReference>
<keyword evidence="4" id="KW-1185">Reference proteome</keyword>
<dbReference type="SUPFAM" id="SSF56317">
    <property type="entry name" value="Carbon-nitrogen hydrolase"/>
    <property type="match status" value="1"/>
</dbReference>
<organism evidence="3 4">
    <name type="scientific">Kribbella orskensis</name>
    <dbReference type="NCBI Taxonomy" id="2512216"/>
    <lineage>
        <taxon>Bacteria</taxon>
        <taxon>Bacillati</taxon>
        <taxon>Actinomycetota</taxon>
        <taxon>Actinomycetes</taxon>
        <taxon>Propionibacteriales</taxon>
        <taxon>Kribbellaceae</taxon>
        <taxon>Kribbella</taxon>
    </lineage>
</organism>
<sequence>MPESTLRLAVAQTSSYDDPSDLDQLRASGNELRRLMRQARAAGARVVHFTEGATCFPSKYVMSVDGPDQVGDADWSRFEWDVLREELASIAALAGELKLWTVLGSVHRLTEPTRPHNSQYVISDQGTVATRYDERTLSNTKITYMYTPGSAPVTFEVDGFRFGCALGMDVHFPELFHAYERLDVDCVLVSHNTAGTEPNTGTPTEARGHASTNTYWISYAVIADHSPAIPSGVINPYGEWAAQCVTDGSSSIAVLDMVRTADHPFSPLARNWRNKTRAGLSDVPLADDRSTVRTGF</sequence>
<evidence type="ECO:0000313" key="3">
    <source>
        <dbReference type="EMBL" id="TCO11326.1"/>
    </source>
</evidence>
<comment type="caution">
    <text evidence="3">The sequence shown here is derived from an EMBL/GenBank/DDBJ whole genome shotgun (WGS) entry which is preliminary data.</text>
</comment>
<proteinExistence type="predicted"/>
<dbReference type="InterPro" id="IPR050345">
    <property type="entry name" value="Aliph_Amidase/BUP"/>
</dbReference>
<dbReference type="Proteomes" id="UP000295818">
    <property type="component" value="Unassembled WGS sequence"/>
</dbReference>
<gene>
    <name evidence="3" type="ORF">EV644_13257</name>
</gene>
<name>A0ABY2B7X2_9ACTN</name>
<protein>
    <submittedName>
        <fullName evidence="3">Amidohydrolase</fullName>
    </submittedName>
</protein>
<dbReference type="PROSITE" id="PS50263">
    <property type="entry name" value="CN_HYDROLASE"/>
    <property type="match status" value="1"/>
</dbReference>
<evidence type="ECO:0000313" key="4">
    <source>
        <dbReference type="Proteomes" id="UP000295818"/>
    </source>
</evidence>
<dbReference type="InterPro" id="IPR003010">
    <property type="entry name" value="C-N_Hydrolase"/>
</dbReference>
<reference evidence="3 4" key="1">
    <citation type="journal article" date="2015" name="Stand. Genomic Sci.">
        <title>Genomic Encyclopedia of Bacterial and Archaeal Type Strains, Phase III: the genomes of soil and plant-associated and newly described type strains.</title>
        <authorList>
            <person name="Whitman W.B."/>
            <person name="Woyke T."/>
            <person name="Klenk H.P."/>
            <person name="Zhou Y."/>
            <person name="Lilburn T.G."/>
            <person name="Beck B.J."/>
            <person name="De Vos P."/>
            <person name="Vandamme P."/>
            <person name="Eisen J.A."/>
            <person name="Garrity G."/>
            <person name="Hugenholtz P."/>
            <person name="Kyrpides N.C."/>
        </authorList>
    </citation>
    <scope>NUCLEOTIDE SEQUENCE [LARGE SCALE GENOMIC DNA]</scope>
    <source>
        <strain evidence="3 4">VKM Ac-2538</strain>
    </source>
</reference>